<evidence type="ECO:0000256" key="2">
    <source>
        <dbReference type="ARBA" id="ARBA00022729"/>
    </source>
</evidence>
<dbReference type="InterPro" id="IPR001599">
    <property type="entry name" value="Macroglobln_a2"/>
</dbReference>
<dbReference type="RefSeq" id="WP_306736264.1">
    <property type="nucleotide sequence ID" value="NZ_JANHAX010000004.1"/>
</dbReference>
<dbReference type="Pfam" id="PF17962">
    <property type="entry name" value="bMG6"/>
    <property type="match status" value="1"/>
</dbReference>
<dbReference type="InterPro" id="IPR011625">
    <property type="entry name" value="A2M_N_BRD"/>
</dbReference>
<feature type="signal peptide" evidence="5">
    <location>
        <begin position="1"/>
        <end position="20"/>
    </location>
</feature>
<dbReference type="InterPro" id="IPR008930">
    <property type="entry name" value="Terpenoid_cyclase/PrenylTrfase"/>
</dbReference>
<evidence type="ECO:0000313" key="8">
    <source>
        <dbReference type="Proteomes" id="UP001226762"/>
    </source>
</evidence>
<dbReference type="InterPro" id="IPR051802">
    <property type="entry name" value="YfhM-like"/>
</dbReference>
<dbReference type="Pfam" id="PF00207">
    <property type="entry name" value="A2M"/>
    <property type="match status" value="1"/>
</dbReference>
<dbReference type="PROSITE" id="PS50948">
    <property type="entry name" value="PAN"/>
    <property type="match status" value="1"/>
</dbReference>
<dbReference type="InterPro" id="IPR000177">
    <property type="entry name" value="Apple"/>
</dbReference>
<evidence type="ECO:0000313" key="7">
    <source>
        <dbReference type="EMBL" id="MDQ2090975.1"/>
    </source>
</evidence>
<dbReference type="InterPro" id="IPR049120">
    <property type="entry name" value="A2M_bMG2"/>
</dbReference>
<protein>
    <submittedName>
        <fullName evidence="7">Alpha-2-macroglobulin family protein</fullName>
    </submittedName>
</protein>
<dbReference type="SMART" id="SM01359">
    <property type="entry name" value="A2M_N_2"/>
    <property type="match status" value="1"/>
</dbReference>
<reference evidence="7" key="2">
    <citation type="submission" date="2023-02" db="EMBL/GenBank/DDBJ databases">
        <title>'Rhodoalgimonas zhirmunskyi' gen. nov., isolated from a red alga.</title>
        <authorList>
            <person name="Nedashkovskaya O.I."/>
            <person name="Otstavnykh N.Y."/>
            <person name="Bystritskaya E.P."/>
            <person name="Balabanova L.A."/>
            <person name="Isaeva M.P."/>
        </authorList>
    </citation>
    <scope>NUCLEOTIDE SEQUENCE</scope>
    <source>
        <strain evidence="7">KCTC 52189</strain>
    </source>
</reference>
<dbReference type="Pfam" id="PF17973">
    <property type="entry name" value="bMG10"/>
    <property type="match status" value="1"/>
</dbReference>
<dbReference type="SUPFAM" id="SSF48239">
    <property type="entry name" value="Terpenoid cyclases/Protein prenyltransferases"/>
    <property type="match status" value="1"/>
</dbReference>
<dbReference type="PANTHER" id="PTHR40094">
    <property type="entry name" value="ALPHA-2-MACROGLOBULIN HOMOLOG"/>
    <property type="match status" value="1"/>
</dbReference>
<dbReference type="InterPro" id="IPR026284">
    <property type="entry name" value="A2MG_proteobact"/>
</dbReference>
<keyword evidence="4" id="KW-1015">Disulfide bond</keyword>
<gene>
    <name evidence="7" type="ORF">NO357_13810</name>
</gene>
<dbReference type="InterPro" id="IPR041246">
    <property type="entry name" value="Bact_MG10"/>
</dbReference>
<dbReference type="GO" id="GO:0006508">
    <property type="term" value="P:proteolysis"/>
    <property type="evidence" value="ECO:0007669"/>
    <property type="project" value="InterPro"/>
</dbReference>
<dbReference type="Gene3D" id="3.50.4.10">
    <property type="entry name" value="Hepatocyte Growth Factor"/>
    <property type="match status" value="1"/>
</dbReference>
<dbReference type="SMART" id="SM01360">
    <property type="entry name" value="A2M"/>
    <property type="match status" value="1"/>
</dbReference>
<organism evidence="7 8">
    <name type="scientific">Marimonas arenosa</name>
    <dbReference type="NCBI Taxonomy" id="1795305"/>
    <lineage>
        <taxon>Bacteria</taxon>
        <taxon>Pseudomonadati</taxon>
        <taxon>Pseudomonadota</taxon>
        <taxon>Alphaproteobacteria</taxon>
        <taxon>Rhodobacterales</taxon>
        <taxon>Paracoccaceae</taxon>
        <taxon>Marimonas</taxon>
    </lineage>
</organism>
<dbReference type="EMBL" id="JANHAX010000004">
    <property type="protein sequence ID" value="MDQ2090975.1"/>
    <property type="molecule type" value="Genomic_DNA"/>
</dbReference>
<evidence type="ECO:0000256" key="1">
    <source>
        <dbReference type="ARBA" id="ARBA00010556"/>
    </source>
</evidence>
<dbReference type="InterPro" id="IPR003609">
    <property type="entry name" value="Pan_app"/>
</dbReference>
<dbReference type="GO" id="GO:0005615">
    <property type="term" value="C:extracellular space"/>
    <property type="evidence" value="ECO:0007669"/>
    <property type="project" value="InterPro"/>
</dbReference>
<comment type="caution">
    <text evidence="7">The sequence shown here is derived from an EMBL/GenBank/DDBJ whole genome shotgun (WGS) entry which is preliminary data.</text>
</comment>
<dbReference type="Pfam" id="PF07703">
    <property type="entry name" value="A2M_BRD"/>
    <property type="match status" value="1"/>
</dbReference>
<dbReference type="InterPro" id="IPR011626">
    <property type="entry name" value="Alpha-macroglobulin_TED"/>
</dbReference>
<evidence type="ECO:0000256" key="4">
    <source>
        <dbReference type="ARBA" id="ARBA00023157"/>
    </source>
</evidence>
<evidence type="ECO:0000256" key="3">
    <source>
        <dbReference type="ARBA" id="ARBA00022737"/>
    </source>
</evidence>
<dbReference type="InterPro" id="IPR041203">
    <property type="entry name" value="Bact_A2M_MG5"/>
</dbReference>
<dbReference type="Pfam" id="PF01835">
    <property type="entry name" value="MG2"/>
    <property type="match status" value="1"/>
</dbReference>
<dbReference type="SMART" id="SM00223">
    <property type="entry name" value="APPLE"/>
    <property type="match status" value="1"/>
</dbReference>
<dbReference type="Proteomes" id="UP001226762">
    <property type="component" value="Unassembled WGS sequence"/>
</dbReference>
<reference evidence="7" key="1">
    <citation type="submission" date="2022-07" db="EMBL/GenBank/DDBJ databases">
        <authorList>
            <person name="Otstavnykh N."/>
            <person name="Isaeva M."/>
            <person name="Bystritskaya E."/>
        </authorList>
    </citation>
    <scope>NUCLEOTIDE SEQUENCE</scope>
    <source>
        <strain evidence="7">KCTC 52189</strain>
    </source>
</reference>
<dbReference type="Gene3D" id="1.50.10.20">
    <property type="match status" value="1"/>
</dbReference>
<feature type="chain" id="PRO_5042283577" evidence="5">
    <location>
        <begin position="21"/>
        <end position="1811"/>
    </location>
</feature>
<keyword evidence="8" id="KW-1185">Reference proteome</keyword>
<dbReference type="Pfam" id="PF21142">
    <property type="entry name" value="A2M_bMG2"/>
    <property type="match status" value="1"/>
</dbReference>
<dbReference type="Pfam" id="PF17972">
    <property type="entry name" value="bMG5"/>
    <property type="match status" value="1"/>
</dbReference>
<dbReference type="Pfam" id="PF07678">
    <property type="entry name" value="TED_complement"/>
    <property type="match status" value="1"/>
</dbReference>
<feature type="domain" description="Apple" evidence="6">
    <location>
        <begin position="24"/>
        <end position="103"/>
    </location>
</feature>
<dbReference type="InterPro" id="IPR041462">
    <property type="entry name" value="Bact_A2M_MG6"/>
</dbReference>
<sequence>MRRVLAAFALLIGFVLPALADQYVPDRRLVVTKDVDFYGSDLQALFDTDLQSCRNACLNDNRCKAFTFNSRSNSCFPKSAVSDRQPYEGATSAEVLELDPRVARVADARGEELDRVLSKRDLSEALAQARDIGSRHPGGQYTTEALLNAAEDRRAQKDYLNAMRWTGAAVAVTDRSDQWVEYGRLSLAIQTQKSSDKRNYADRAVGAAVNGYLRALNDAQRVNALSAIADAFERLERGRDMIPVLRLAEQIQPREELKARLDSAIAKYGFRITEHEVESDKADPRVCAEFSEHLVRTGVDYAPYIKLPDQRMSVETEGNRICIGGATHGERYVVTFREGLPAASGEKLIKDVELRFYVRDRSPSVNFAGRAYVLPKAADAAIPVQTVNLTELDLVLRRVSDRNILRAIQDNYFGKRLTYWNSRSFAGEVGEEIWRGTGQVDSEINRDMTTRLPMGDIVRDLAPGVYALSAAIPGVDVYDDEGATQWFVLTDLGLTTMNGADGLHVFVRALGDASARAGTKVTLLSRSNRVLGTTVTDAQGYARFEAGLTRGSKGAEPGLVLVEDGDTDMAFLSLTDPAFDLSDRGVEGRAPAGAVDVFLATDRGAYRAGEVINATVLARDGVAEAVDDLPLTAILTRPDGVEYARHFSSTGVSGGHVFNMPVGLSVPRGTWRLDIKADVDAPALASTTLLVEDFLPERIDFELAMLQDRLRPGETADMSVKVDYLFGAPGSDLPVEGDTNLRAKREVEGWKGFVFGRHDTQATSRRGYFDGGRTGANGVAIVPVSLPQAPVEDRPLELEVIARVAEGSGRPVERRLIQAVAPAGPVIGIKPLFEDEVEEGSEARFQLIALSPDLTPVAMPVKWTLNRVHRRYQWYKEYGDWQWEAITTRKKVSQGEVMLGGTPVEIGAQVDWGRYELVVERADGEYVASSEDFYAGWYVPADTVSTPDVLDLSLDAPGYRSGDTATLRLVPRYAGKALIAVMSNRLITMKAVEVREGENLVELEVTDDWGAGAYVTASVIRPMDVSAGQNPARAMGLSYAKIDPGAKQLQVAMEAPEQSAPRGPLTAAVKVEGVKAGETAYVTVAAVDVGILNLTGFESPDPSDHYFGQRRLGMDIRDVYGRLIDGMSGALGAVRSGGDAMDEASLQSPPPTEELVAFFSGPVEVGTDGRAEVSFDIPEFNGTVRLMAVAWSKGSVGQAEADVLVRDPVVVTASLPRYLSPGDTSRLLLEIVHAEGPTGRMGLDVSATGVRLSGDVPSGLTLGEKEKATFSIPVVAGDVGDHAIRVALTTPDGKQLTKELTMPVRMNDPEVAVTRRFTLAAGDTFTLDDNVFSEMRPGTGSAIVSAGPLAKLDAPGLLTALDRYPYGCTEQVTSVAMPLLYFGSVAQALGLGARDKVQERVDQAIEKVLSRQSSNGSFGLWYPESGDLWLDAYVSDFLSRARSEGYDVPQLAFRLAMDNLRNRVNYYPDFDEGGSEIAYALMVLAREGAAAMADLRYYADEKAEAFTTPLGVAQIGAALAMYGDQTRADRMFARAGRMISARSAKTEAPVWRVDYGTNLRDAAGVLTLAVEAGSNAVDRQALAARVGAAQGRLSTQESVWTLLAARALVEDPSIAGLTLNGTPVEGPLVKLLEDETLGNGVAIRNESGRDTDVTLTTFGVPQVAPEAGGYGYRIDRLYYTMDGRPVETLSPEVGDRFVVLLRVTPFEKGEARLIIDDPLPAGFEIDNPNLIRSGDIRALDWLKPGEADHAEFRSDRFLAAIDWRRDEAFQLAYIVRAVSPGEFHHPAAQVEDMYRPNYRAQTATGRFRIAE</sequence>
<comment type="similarity">
    <text evidence="1">Belongs to the protease inhibitor I39 (alpha-2-macroglobulin) family. Bacterial alpha-2-macroglobulin subfamily.</text>
</comment>
<dbReference type="Pfam" id="PF00024">
    <property type="entry name" value="PAN_1"/>
    <property type="match status" value="1"/>
</dbReference>
<dbReference type="Pfam" id="PF11974">
    <property type="entry name" value="bMG3"/>
    <property type="match status" value="1"/>
</dbReference>
<dbReference type="PIRSF" id="PIRSF038980">
    <property type="entry name" value="A2M_bac"/>
    <property type="match status" value="1"/>
</dbReference>
<evidence type="ECO:0000259" key="6">
    <source>
        <dbReference type="PROSITE" id="PS50948"/>
    </source>
</evidence>
<keyword evidence="3" id="KW-0677">Repeat</keyword>
<dbReference type="InterPro" id="IPR002890">
    <property type="entry name" value="MG2"/>
</dbReference>
<dbReference type="PANTHER" id="PTHR40094:SF1">
    <property type="entry name" value="UBIQUITIN DOMAIN-CONTAINING PROTEIN"/>
    <property type="match status" value="1"/>
</dbReference>
<evidence type="ECO:0000256" key="5">
    <source>
        <dbReference type="SAM" id="SignalP"/>
    </source>
</evidence>
<dbReference type="InterPro" id="IPR021868">
    <property type="entry name" value="Alpha_2_Macroglob_MG3"/>
</dbReference>
<dbReference type="GO" id="GO:0004866">
    <property type="term" value="F:endopeptidase inhibitor activity"/>
    <property type="evidence" value="ECO:0007669"/>
    <property type="project" value="InterPro"/>
</dbReference>
<dbReference type="CDD" id="cd02891">
    <property type="entry name" value="A2M_like"/>
    <property type="match status" value="1"/>
</dbReference>
<dbReference type="SUPFAM" id="SSF57414">
    <property type="entry name" value="Hairpin loop containing domain-like"/>
    <property type="match status" value="1"/>
</dbReference>
<keyword evidence="2 5" id="KW-0732">Signal</keyword>
<accession>A0AAE3WEN2</accession>
<dbReference type="CDD" id="cd01100">
    <property type="entry name" value="APPLE_Factor_XI_like"/>
    <property type="match status" value="1"/>
</dbReference>
<proteinExistence type="inferred from homology"/>
<name>A0AAE3WEN2_9RHOB</name>